<reference evidence="1" key="1">
    <citation type="submission" date="2020-04" db="EMBL/GenBank/DDBJ databases">
        <authorList>
            <person name="Chiriac C."/>
            <person name="Salcher M."/>
            <person name="Ghai R."/>
            <person name="Kavagutti S V."/>
        </authorList>
    </citation>
    <scope>NUCLEOTIDE SEQUENCE</scope>
</reference>
<evidence type="ECO:0000313" key="1">
    <source>
        <dbReference type="EMBL" id="CAB4154948.1"/>
    </source>
</evidence>
<protein>
    <submittedName>
        <fullName evidence="1">Uncharacterized protein</fullName>
    </submittedName>
</protein>
<name>A0A6J5ND65_9CAUD</name>
<gene>
    <name evidence="1" type="ORF">UFOVP654_48</name>
</gene>
<accession>A0A6J5ND65</accession>
<proteinExistence type="predicted"/>
<organism evidence="1">
    <name type="scientific">uncultured Caudovirales phage</name>
    <dbReference type="NCBI Taxonomy" id="2100421"/>
    <lineage>
        <taxon>Viruses</taxon>
        <taxon>Duplodnaviria</taxon>
        <taxon>Heunggongvirae</taxon>
        <taxon>Uroviricota</taxon>
        <taxon>Caudoviricetes</taxon>
        <taxon>Peduoviridae</taxon>
        <taxon>Maltschvirus</taxon>
        <taxon>Maltschvirus maltsch</taxon>
    </lineage>
</organism>
<dbReference type="EMBL" id="LR796614">
    <property type="protein sequence ID" value="CAB4154948.1"/>
    <property type="molecule type" value="Genomic_DNA"/>
</dbReference>
<sequence length="92" mass="10415">MAYSQKIIDLVASSPKTPGNQLGRWAVHLDFPVTKIAYALGVTRQTVYNWFAGKDIFVAYQTRVEFLLKIMSTSATADVAWRTICKEYNLKP</sequence>